<evidence type="ECO:0000313" key="1">
    <source>
        <dbReference type="EMBL" id="KAG2115933.1"/>
    </source>
</evidence>
<keyword evidence="2" id="KW-1185">Reference proteome</keyword>
<dbReference type="AlphaFoldDB" id="A0A9P7JYE0"/>
<name>A0A9P7JYE0_9AGAM</name>
<reference evidence="1" key="1">
    <citation type="journal article" date="2020" name="New Phytol.">
        <title>Comparative genomics reveals dynamic genome evolution in host specialist ectomycorrhizal fungi.</title>
        <authorList>
            <person name="Lofgren L.A."/>
            <person name="Nguyen N.H."/>
            <person name="Vilgalys R."/>
            <person name="Ruytinx J."/>
            <person name="Liao H.L."/>
            <person name="Branco S."/>
            <person name="Kuo A."/>
            <person name="LaButti K."/>
            <person name="Lipzen A."/>
            <person name="Andreopoulos W."/>
            <person name="Pangilinan J."/>
            <person name="Riley R."/>
            <person name="Hundley H."/>
            <person name="Na H."/>
            <person name="Barry K."/>
            <person name="Grigoriev I.V."/>
            <person name="Stajich J.E."/>
            <person name="Kennedy P.G."/>
        </authorList>
    </citation>
    <scope>NUCLEOTIDE SEQUENCE</scope>
    <source>
        <strain evidence="1">FC423</strain>
    </source>
</reference>
<evidence type="ECO:0000313" key="2">
    <source>
        <dbReference type="Proteomes" id="UP000823399"/>
    </source>
</evidence>
<evidence type="ECO:0008006" key="3">
    <source>
        <dbReference type="Google" id="ProtNLM"/>
    </source>
</evidence>
<dbReference type="InterPro" id="IPR011008">
    <property type="entry name" value="Dimeric_a/b-barrel"/>
</dbReference>
<dbReference type="OrthoDB" id="3830579at2759"/>
<protein>
    <recommendedName>
        <fullName evidence="3">ABM domain-containing protein</fullName>
    </recommendedName>
</protein>
<sequence length="238" mass="27163">MRKSNTLPWEHLRRATYKCGERSRCSIGFRYSTMSNTPVTEIITLTSNDAMKTTPKFQEAVELLRQSTFEGLQQMYWGDRVQQPGIRQWFINWDHRPQRSESTAAIAAQIKEKLEAVVDSPPTRRLVAFNPYPPTKCFAAPFTEVIISTVKPETDLNEFSKIVDASLEVCHDFEGCYGTAWGYVVDAKDAKEVVLLLGWESPEHHVAFMQTEPARRTTLPYVEGVEDSTVFYVQSQDA</sequence>
<gene>
    <name evidence="1" type="ORF">F5147DRAFT_385219</name>
</gene>
<dbReference type="GeneID" id="64691784"/>
<proteinExistence type="predicted"/>
<dbReference type="EMBL" id="JABBWM010000007">
    <property type="protein sequence ID" value="KAG2115933.1"/>
    <property type="molecule type" value="Genomic_DNA"/>
</dbReference>
<dbReference type="Gene3D" id="3.30.70.100">
    <property type="match status" value="1"/>
</dbReference>
<organism evidence="1 2">
    <name type="scientific">Suillus discolor</name>
    <dbReference type="NCBI Taxonomy" id="1912936"/>
    <lineage>
        <taxon>Eukaryota</taxon>
        <taxon>Fungi</taxon>
        <taxon>Dikarya</taxon>
        <taxon>Basidiomycota</taxon>
        <taxon>Agaricomycotina</taxon>
        <taxon>Agaricomycetes</taxon>
        <taxon>Agaricomycetidae</taxon>
        <taxon>Boletales</taxon>
        <taxon>Suillineae</taxon>
        <taxon>Suillaceae</taxon>
        <taxon>Suillus</taxon>
    </lineage>
</organism>
<comment type="caution">
    <text evidence="1">The sequence shown here is derived from an EMBL/GenBank/DDBJ whole genome shotgun (WGS) entry which is preliminary data.</text>
</comment>
<dbReference type="RefSeq" id="XP_041297312.1">
    <property type="nucleotide sequence ID" value="XM_041429525.1"/>
</dbReference>
<dbReference type="Proteomes" id="UP000823399">
    <property type="component" value="Unassembled WGS sequence"/>
</dbReference>
<dbReference type="SUPFAM" id="SSF54909">
    <property type="entry name" value="Dimeric alpha+beta barrel"/>
    <property type="match status" value="1"/>
</dbReference>
<accession>A0A9P7JYE0</accession>